<dbReference type="PANTHER" id="PTHR36205">
    <property type="entry name" value="CHROMOSOME 19, WHOLE GENOME SHOTGUN SEQUENCE"/>
    <property type="match status" value="1"/>
</dbReference>
<dbReference type="AlphaFoldDB" id="A0A2J6TSY7"/>
<dbReference type="OrthoDB" id="3353407at2759"/>
<dbReference type="InParanoid" id="A0A2J6TSY7"/>
<dbReference type="InterPro" id="IPR021822">
    <property type="entry name" value="DUF3405"/>
</dbReference>
<organism evidence="3 4">
    <name type="scientific">Hyaloscypha bicolor E</name>
    <dbReference type="NCBI Taxonomy" id="1095630"/>
    <lineage>
        <taxon>Eukaryota</taxon>
        <taxon>Fungi</taxon>
        <taxon>Dikarya</taxon>
        <taxon>Ascomycota</taxon>
        <taxon>Pezizomycotina</taxon>
        <taxon>Leotiomycetes</taxon>
        <taxon>Helotiales</taxon>
        <taxon>Hyaloscyphaceae</taxon>
        <taxon>Hyaloscypha</taxon>
        <taxon>Hyaloscypha bicolor</taxon>
    </lineage>
</organism>
<proteinExistence type="predicted"/>
<dbReference type="GeneID" id="36578765"/>
<accession>A0A2J6TSY7</accession>
<keyword evidence="2" id="KW-0732">Signal</keyword>
<feature type="compositionally biased region" description="Low complexity" evidence="1">
    <location>
        <begin position="304"/>
        <end position="313"/>
    </location>
</feature>
<dbReference type="EMBL" id="KZ613745">
    <property type="protein sequence ID" value="PMD66139.1"/>
    <property type="molecule type" value="Genomic_DNA"/>
</dbReference>
<dbReference type="RefSeq" id="XP_024743043.1">
    <property type="nucleotide sequence ID" value="XM_024870683.1"/>
</dbReference>
<evidence type="ECO:0000256" key="2">
    <source>
        <dbReference type="SAM" id="SignalP"/>
    </source>
</evidence>
<evidence type="ECO:0000256" key="1">
    <source>
        <dbReference type="SAM" id="MobiDB-lite"/>
    </source>
</evidence>
<evidence type="ECO:0000313" key="3">
    <source>
        <dbReference type="EMBL" id="PMD66139.1"/>
    </source>
</evidence>
<feature type="signal peptide" evidence="2">
    <location>
        <begin position="1"/>
        <end position="28"/>
    </location>
</feature>
<keyword evidence="4" id="KW-1185">Reference proteome</keyword>
<feature type="chain" id="PRO_5014412928" evidence="2">
    <location>
        <begin position="29"/>
        <end position="764"/>
    </location>
</feature>
<sequence length="764" mass="86126">MPPRSKSLAVLAFALFAVYLLFWHDDNSHSLNYDPPPSSNIVDAYLQDMEAAEEAEAARNAAEWKAKGYTDLSEGFVEPDPPITPPEPPQVIEAVESSTSPAEVTIATADPVPPPPSGPQTHSRINLKEDFERDYVTLGQQQTVGLIYGTTLNDLIDFGAHDGFATSAALIASDTALGYSPTPPYKYDVYPDYNSKAWKAANKGTYKPCHGPDGPIEDMLVFSGRPKSFGEPPMGSYIALEIDSNLCFERETRLGRYGFKEENSTGSVRKRADWDFVDWGFLQQECALRNSDRYGQVQGDPRAGNSPSGGNSNLSTVHSRGGKSRRLETIPVEDSQHPGRKSSPTVPEAKSRTAIIVRTHSNQNWTENDKQNIRALISELSLGSGGEYQVYLSVQVKDETLPIWTDTNTYNEAVQNIVPNEFWNMTVLWNDAKMKETYPLILPEVNNVHQSQWLSVQHFAQDYPHFDFYWNWELDTRYTGHYYNLLERLDAFAKAQPRKYLWERNERYYIPAYHGPYDKFRKMVEPETDKYTVWGPPPNPYIRPVGPKRPNVDPKKDHYTWGVGEAADYISLAPLFNPILTKWVGKHDIWGFLGPENTPRRAAIGTQSRCSKLLLDTMHKENLKGNHASSEMTPQTVALLHGLKAVYAPIPMFFDRAWGGAMLAKYFNPGPRGESGNTPQSAFSWGNEMRFNGTTWYYRATPPTRLYNNWLGWEDSGIGGPEWEKAHGRICLPPMLLHPVKDPVKTPPGFSSKSELPYESKKPQ</sequence>
<dbReference type="PANTHER" id="PTHR36205:SF2">
    <property type="entry name" value="MAJOR FACILITATOR SUPERFAMILY TRANSPORTER"/>
    <property type="match status" value="1"/>
</dbReference>
<dbReference type="Pfam" id="PF11885">
    <property type="entry name" value="DUF3405"/>
    <property type="match status" value="1"/>
</dbReference>
<feature type="region of interest" description="Disordered" evidence="1">
    <location>
        <begin position="294"/>
        <end position="350"/>
    </location>
</feature>
<reference evidence="3 4" key="1">
    <citation type="submission" date="2016-04" db="EMBL/GenBank/DDBJ databases">
        <title>A degradative enzymes factory behind the ericoid mycorrhizal symbiosis.</title>
        <authorList>
            <consortium name="DOE Joint Genome Institute"/>
            <person name="Martino E."/>
            <person name="Morin E."/>
            <person name="Grelet G."/>
            <person name="Kuo A."/>
            <person name="Kohler A."/>
            <person name="Daghino S."/>
            <person name="Barry K."/>
            <person name="Choi C."/>
            <person name="Cichocki N."/>
            <person name="Clum A."/>
            <person name="Copeland A."/>
            <person name="Hainaut M."/>
            <person name="Haridas S."/>
            <person name="Labutti K."/>
            <person name="Lindquist E."/>
            <person name="Lipzen A."/>
            <person name="Khouja H.-R."/>
            <person name="Murat C."/>
            <person name="Ohm R."/>
            <person name="Olson A."/>
            <person name="Spatafora J."/>
            <person name="Veneault-Fourrey C."/>
            <person name="Henrissat B."/>
            <person name="Grigoriev I."/>
            <person name="Martin F."/>
            <person name="Perotto S."/>
        </authorList>
    </citation>
    <scope>NUCLEOTIDE SEQUENCE [LARGE SCALE GENOMIC DNA]</scope>
    <source>
        <strain evidence="3 4">E</strain>
    </source>
</reference>
<protein>
    <submittedName>
        <fullName evidence="3">Uncharacterized protein</fullName>
    </submittedName>
</protein>
<name>A0A2J6TSY7_9HELO</name>
<evidence type="ECO:0000313" key="4">
    <source>
        <dbReference type="Proteomes" id="UP000235371"/>
    </source>
</evidence>
<feature type="region of interest" description="Disordered" evidence="1">
    <location>
        <begin position="742"/>
        <end position="764"/>
    </location>
</feature>
<gene>
    <name evidence="3" type="ORF">K444DRAFT_164442</name>
</gene>
<dbReference type="Proteomes" id="UP000235371">
    <property type="component" value="Unassembled WGS sequence"/>
</dbReference>